<reference evidence="3 4" key="1">
    <citation type="submission" date="2014-08" db="EMBL/GenBank/DDBJ databases">
        <authorList>
            <person name="Moulin Lionel"/>
        </authorList>
    </citation>
    <scope>NUCLEOTIDE SEQUENCE [LARGE SCALE GENOMIC DNA]</scope>
</reference>
<dbReference type="AlphaFoldDB" id="A0A090F2G2"/>
<dbReference type="SMART" id="SM01007">
    <property type="entry name" value="Aldolase_II"/>
    <property type="match status" value="1"/>
</dbReference>
<dbReference type="Pfam" id="PF00596">
    <property type="entry name" value="Aldolase_II"/>
    <property type="match status" value="1"/>
</dbReference>
<dbReference type="Gene3D" id="3.40.225.10">
    <property type="entry name" value="Class II aldolase/adducin N-terminal domain"/>
    <property type="match status" value="1"/>
</dbReference>
<dbReference type="Proteomes" id="UP000046373">
    <property type="component" value="Unassembled WGS sequence"/>
</dbReference>
<proteinExistence type="inferred from homology"/>
<feature type="domain" description="Class II aldolase/adducin N-terminal" evidence="2">
    <location>
        <begin position="18"/>
        <end position="200"/>
    </location>
</feature>
<dbReference type="SUPFAM" id="SSF53639">
    <property type="entry name" value="AraD/HMP-PK domain-like"/>
    <property type="match status" value="1"/>
</dbReference>
<organism evidence="3 4">
    <name type="scientific">Mesorhizobium plurifarium</name>
    <dbReference type="NCBI Taxonomy" id="69974"/>
    <lineage>
        <taxon>Bacteria</taxon>
        <taxon>Pseudomonadati</taxon>
        <taxon>Pseudomonadota</taxon>
        <taxon>Alphaproteobacteria</taxon>
        <taxon>Hyphomicrobiales</taxon>
        <taxon>Phyllobacteriaceae</taxon>
        <taxon>Mesorhizobium</taxon>
    </lineage>
</organism>
<comment type="similarity">
    <text evidence="1">Belongs to the aldolase class II family.</text>
</comment>
<dbReference type="EMBL" id="CCNB01000015">
    <property type="protein sequence ID" value="CDX38072.1"/>
    <property type="molecule type" value="Genomic_DNA"/>
</dbReference>
<gene>
    <name evidence="3" type="ORF">MPLDJ20_220035</name>
</gene>
<protein>
    <recommendedName>
        <fullName evidence="2">Class II aldolase/adducin N-terminal domain-containing protein</fullName>
    </recommendedName>
</protein>
<dbReference type="GeneID" id="31891188"/>
<accession>A0A090F2G2</accession>
<sequence>MKPGVVAISCPSERELRVDLAAALRLAAKFDWHESVGNHFSCAVSPDGKTFLLNPKWKHFLLVKASDLLLLDAEDAESPQSPNGPDATAWCIHSALHSKLSSARVVFHAHPPYCTALASLRDPVLKSVDQITARFNGLVGIDLEFGGMADDPGEALRLANAFGTRPILLMGNHGVTVTAQSIPEAFEHLYLLERAAKNLMLAYASGQPISVMSPEIARKTAESWQDYTGMAYAHFEQLKQIFLDKDDPSYME</sequence>
<name>A0A090F2G2_MESPL</name>
<dbReference type="GO" id="GO:0051015">
    <property type="term" value="F:actin filament binding"/>
    <property type="evidence" value="ECO:0007669"/>
    <property type="project" value="TreeGrafter"/>
</dbReference>
<dbReference type="InterPro" id="IPR001303">
    <property type="entry name" value="Aldolase_II/adducin_N"/>
</dbReference>
<dbReference type="PANTHER" id="PTHR10672">
    <property type="entry name" value="ADDUCIN"/>
    <property type="match status" value="1"/>
</dbReference>
<evidence type="ECO:0000313" key="4">
    <source>
        <dbReference type="Proteomes" id="UP000046373"/>
    </source>
</evidence>
<evidence type="ECO:0000256" key="1">
    <source>
        <dbReference type="ARBA" id="ARBA00037961"/>
    </source>
</evidence>
<evidence type="ECO:0000259" key="2">
    <source>
        <dbReference type="SMART" id="SM01007"/>
    </source>
</evidence>
<evidence type="ECO:0000313" key="3">
    <source>
        <dbReference type="EMBL" id="CDX38072.1"/>
    </source>
</evidence>
<dbReference type="InterPro" id="IPR036409">
    <property type="entry name" value="Aldolase_II/adducin_N_sf"/>
</dbReference>
<dbReference type="PANTHER" id="PTHR10672:SF3">
    <property type="entry name" value="PROTEIN HU-LI TAI SHAO"/>
    <property type="match status" value="1"/>
</dbReference>
<dbReference type="NCBIfam" id="NF005689">
    <property type="entry name" value="PRK07490.1"/>
    <property type="match status" value="1"/>
</dbReference>
<dbReference type="InterPro" id="IPR051017">
    <property type="entry name" value="Aldolase-II_Adducin_sf"/>
</dbReference>
<dbReference type="GO" id="GO:0005856">
    <property type="term" value="C:cytoskeleton"/>
    <property type="evidence" value="ECO:0007669"/>
    <property type="project" value="TreeGrafter"/>
</dbReference>